<feature type="region of interest" description="Disordered" evidence="5">
    <location>
        <begin position="1"/>
        <end position="113"/>
    </location>
</feature>
<feature type="compositionally biased region" description="Acidic residues" evidence="5">
    <location>
        <begin position="58"/>
        <end position="69"/>
    </location>
</feature>
<evidence type="ECO:0000256" key="4">
    <source>
        <dbReference type="PROSITE-ProRule" id="PRU00042"/>
    </source>
</evidence>
<keyword evidence="1" id="KW-0479">Metal-binding</keyword>
<proteinExistence type="predicted"/>
<evidence type="ECO:0000259" key="6">
    <source>
        <dbReference type="PROSITE" id="PS50157"/>
    </source>
</evidence>
<dbReference type="GO" id="GO:0008270">
    <property type="term" value="F:zinc ion binding"/>
    <property type="evidence" value="ECO:0007669"/>
    <property type="project" value="UniProtKB-KW"/>
</dbReference>
<evidence type="ECO:0000313" key="7">
    <source>
        <dbReference type="EMBL" id="KZV93743.1"/>
    </source>
</evidence>
<feature type="region of interest" description="Disordered" evidence="5">
    <location>
        <begin position="381"/>
        <end position="423"/>
    </location>
</feature>
<dbReference type="PANTHER" id="PTHR23235:SF120">
    <property type="entry name" value="KRUPPEL-LIKE FACTOR 15"/>
    <property type="match status" value="1"/>
</dbReference>
<protein>
    <recommendedName>
        <fullName evidence="6">C2H2-type domain-containing protein</fullName>
    </recommendedName>
</protein>
<dbReference type="GO" id="GO:0000978">
    <property type="term" value="F:RNA polymerase II cis-regulatory region sequence-specific DNA binding"/>
    <property type="evidence" value="ECO:0007669"/>
    <property type="project" value="TreeGrafter"/>
</dbReference>
<name>A0A165IQS6_EXIGL</name>
<reference evidence="7 8" key="1">
    <citation type="journal article" date="2016" name="Mol. Biol. Evol.">
        <title>Comparative Genomics of Early-Diverging Mushroom-Forming Fungi Provides Insights into the Origins of Lignocellulose Decay Capabilities.</title>
        <authorList>
            <person name="Nagy L.G."/>
            <person name="Riley R."/>
            <person name="Tritt A."/>
            <person name="Adam C."/>
            <person name="Daum C."/>
            <person name="Floudas D."/>
            <person name="Sun H."/>
            <person name="Yadav J.S."/>
            <person name="Pangilinan J."/>
            <person name="Larsson K.H."/>
            <person name="Matsuura K."/>
            <person name="Barry K."/>
            <person name="Labutti K."/>
            <person name="Kuo R."/>
            <person name="Ohm R.A."/>
            <person name="Bhattacharya S.S."/>
            <person name="Shirouzu T."/>
            <person name="Yoshinaga Y."/>
            <person name="Martin F.M."/>
            <person name="Grigoriev I.V."/>
            <person name="Hibbett D.S."/>
        </authorList>
    </citation>
    <scope>NUCLEOTIDE SEQUENCE [LARGE SCALE GENOMIC DNA]</scope>
    <source>
        <strain evidence="7 8">HHB12029</strain>
    </source>
</reference>
<evidence type="ECO:0000256" key="2">
    <source>
        <dbReference type="ARBA" id="ARBA00022771"/>
    </source>
</evidence>
<feature type="region of interest" description="Disordered" evidence="5">
    <location>
        <begin position="234"/>
        <end position="327"/>
    </location>
</feature>
<evidence type="ECO:0000313" key="8">
    <source>
        <dbReference type="Proteomes" id="UP000077266"/>
    </source>
</evidence>
<dbReference type="InParanoid" id="A0A165IQS6"/>
<dbReference type="EMBL" id="KV425984">
    <property type="protein sequence ID" value="KZV93743.1"/>
    <property type="molecule type" value="Genomic_DNA"/>
</dbReference>
<feature type="compositionally biased region" description="Low complexity" evidence="5">
    <location>
        <begin position="156"/>
        <end position="167"/>
    </location>
</feature>
<feature type="compositionally biased region" description="Basic and acidic residues" evidence="5">
    <location>
        <begin position="88"/>
        <end position="102"/>
    </location>
</feature>
<dbReference type="PANTHER" id="PTHR23235">
    <property type="entry name" value="KRUEPPEL-LIKE TRANSCRIPTION FACTOR"/>
    <property type="match status" value="1"/>
</dbReference>
<feature type="region of interest" description="Disordered" evidence="5">
    <location>
        <begin position="478"/>
        <end position="508"/>
    </location>
</feature>
<feature type="compositionally biased region" description="Polar residues" evidence="5">
    <location>
        <begin position="315"/>
        <end position="325"/>
    </location>
</feature>
<feature type="domain" description="C2H2-type" evidence="6">
    <location>
        <begin position="327"/>
        <end position="359"/>
    </location>
</feature>
<dbReference type="Proteomes" id="UP000077266">
    <property type="component" value="Unassembled WGS sequence"/>
</dbReference>
<keyword evidence="8" id="KW-1185">Reference proteome</keyword>
<gene>
    <name evidence="7" type="ORF">EXIGLDRAFT_34678</name>
</gene>
<dbReference type="GO" id="GO:0000981">
    <property type="term" value="F:DNA-binding transcription factor activity, RNA polymerase II-specific"/>
    <property type="evidence" value="ECO:0007669"/>
    <property type="project" value="TreeGrafter"/>
</dbReference>
<organism evidence="7 8">
    <name type="scientific">Exidia glandulosa HHB12029</name>
    <dbReference type="NCBI Taxonomy" id="1314781"/>
    <lineage>
        <taxon>Eukaryota</taxon>
        <taxon>Fungi</taxon>
        <taxon>Dikarya</taxon>
        <taxon>Basidiomycota</taxon>
        <taxon>Agaricomycotina</taxon>
        <taxon>Agaricomycetes</taxon>
        <taxon>Auriculariales</taxon>
        <taxon>Exidiaceae</taxon>
        <taxon>Exidia</taxon>
    </lineage>
</organism>
<evidence type="ECO:0000256" key="1">
    <source>
        <dbReference type="ARBA" id="ARBA00022723"/>
    </source>
</evidence>
<dbReference type="AlphaFoldDB" id="A0A165IQS6"/>
<evidence type="ECO:0000256" key="3">
    <source>
        <dbReference type="ARBA" id="ARBA00022833"/>
    </source>
</evidence>
<evidence type="ECO:0000256" key="5">
    <source>
        <dbReference type="SAM" id="MobiDB-lite"/>
    </source>
</evidence>
<sequence length="528" mass="56110">MSAASPPSTTAAHADQSPAMDAHSEDAAQGDATQVSDACAAPNPPRAFTRPPALSQDAPEDDTMDDEGSGDALPPALPDMSEENTQDGGREPHRTADPRFESESYAPRAEISNILDLLRQARKPSYARRYRIALAAHAPVPPRVSAPNGRSQSEDVPVPGSSPMGSPAYGSGFEIRAYGGGAPAGLYGGPGWSAASASVRPPLSPNSALPSASTQHAPTHNSLGLHIQPYAAAAAETGQPSPAKKLPRLILHGPRRPPDYVSPTESQKQRRWEAMNQDTTSGASSGGARSEDDDDEDDEAGSSSDDRYGSGKKSLATQPQVSTTGEFKCERDGCTNVYVQLGELLRHQRTSIFHSERKFVCECGNSYARQDGLKRHKISAGHTTPSKALRGTSGRGRGSWRTRRTSSMSLVSPHSPEVVTKPQPPVSPFASVFSRGPRGAGKHECEKCSSRFQDSIALEAHQSLCYFTTDVEPARVESTDGRDANMDVDGDSPHSVAPSKRVPALSSQSDVLQPIQLPMLNHELLTSA</sequence>
<feature type="region of interest" description="Disordered" evidence="5">
    <location>
        <begin position="137"/>
        <end position="221"/>
    </location>
</feature>
<keyword evidence="3" id="KW-0862">Zinc</keyword>
<feature type="compositionally biased region" description="Low complexity" evidence="5">
    <location>
        <begin position="1"/>
        <end position="12"/>
    </location>
</feature>
<dbReference type="Gene3D" id="3.30.160.60">
    <property type="entry name" value="Classic Zinc Finger"/>
    <property type="match status" value="1"/>
</dbReference>
<feature type="compositionally biased region" description="Gly residues" evidence="5">
    <location>
        <begin position="178"/>
        <end position="191"/>
    </location>
</feature>
<dbReference type="InterPro" id="IPR013087">
    <property type="entry name" value="Znf_C2H2_type"/>
</dbReference>
<feature type="compositionally biased region" description="Acidic residues" evidence="5">
    <location>
        <begin position="291"/>
        <end position="300"/>
    </location>
</feature>
<keyword evidence="2 4" id="KW-0863">Zinc-finger</keyword>
<accession>A0A165IQS6</accession>
<dbReference type="PROSITE" id="PS50157">
    <property type="entry name" value="ZINC_FINGER_C2H2_2"/>
    <property type="match status" value="1"/>
</dbReference>
<dbReference type="OrthoDB" id="10673679at2759"/>